<dbReference type="GO" id="GO:0006281">
    <property type="term" value="P:DNA repair"/>
    <property type="evidence" value="ECO:0007669"/>
    <property type="project" value="TreeGrafter"/>
</dbReference>
<dbReference type="InterPro" id="IPR023405">
    <property type="entry name" value="Topo_IA_core_domain"/>
</dbReference>
<dbReference type="CDD" id="cd03362">
    <property type="entry name" value="TOPRIM_TopoIA_TopoIII"/>
    <property type="match status" value="1"/>
</dbReference>
<reference evidence="2" key="1">
    <citation type="submission" date="2019-03" db="EMBL/GenBank/DDBJ databases">
        <title>Single cell metagenomics reveals metabolic interactions within the superorganism composed of flagellate Streblomastix strix and complex community of Bacteroidetes bacteria on its surface.</title>
        <authorList>
            <person name="Treitli S.C."/>
            <person name="Kolisko M."/>
            <person name="Husnik F."/>
            <person name="Keeling P."/>
            <person name="Hampl V."/>
        </authorList>
    </citation>
    <scope>NUCLEOTIDE SEQUENCE</scope>
    <source>
        <strain evidence="2">STM</strain>
    </source>
</reference>
<dbReference type="Gene3D" id="3.40.50.140">
    <property type="match status" value="1"/>
</dbReference>
<dbReference type="GO" id="GO:0006310">
    <property type="term" value="P:DNA recombination"/>
    <property type="evidence" value="ECO:0007669"/>
    <property type="project" value="TreeGrafter"/>
</dbReference>
<sequence>MKVCIAEKPSVARDIAAIVGATSKKDGYMEGNGWAVTWAFGHLVGLAMPEVYGFTGFQRENLPILPKEFILIPRQIKEGKEYKNDPGVMKQLKIIKELFSRAEGIVVATDAGREGQLIFQYIYDYVGCNKPCERLWISSLTDKAIREGFQNLKSGSDYDHLYLSAKARSQADWVVGYPR</sequence>
<dbReference type="InterPro" id="IPR006171">
    <property type="entry name" value="TOPRIM_dom"/>
</dbReference>
<dbReference type="PROSITE" id="PS50880">
    <property type="entry name" value="TOPRIM"/>
    <property type="match status" value="1"/>
</dbReference>
<dbReference type="GO" id="GO:0003918">
    <property type="term" value="F:DNA topoisomerase type II (double strand cut, ATP-hydrolyzing) activity"/>
    <property type="evidence" value="ECO:0007669"/>
    <property type="project" value="UniProtKB-EC"/>
</dbReference>
<comment type="caution">
    <text evidence="2">The sequence shown here is derived from an EMBL/GenBank/DDBJ whole genome shotgun (WGS) entry which is preliminary data.</text>
</comment>
<dbReference type="Pfam" id="PF01751">
    <property type="entry name" value="Toprim"/>
    <property type="match status" value="1"/>
</dbReference>
<dbReference type="GO" id="GO:0003917">
    <property type="term" value="F:DNA topoisomerase type I (single strand cut, ATP-independent) activity"/>
    <property type="evidence" value="ECO:0007669"/>
    <property type="project" value="InterPro"/>
</dbReference>
<dbReference type="SUPFAM" id="SSF56712">
    <property type="entry name" value="Prokaryotic type I DNA topoisomerase"/>
    <property type="match status" value="1"/>
</dbReference>
<dbReference type="PANTHER" id="PTHR11390">
    <property type="entry name" value="PROKARYOTIC DNA TOPOISOMERASE"/>
    <property type="match status" value="1"/>
</dbReference>
<protein>
    <submittedName>
        <fullName evidence="2">DNA topoisomerase 3</fullName>
        <ecNumber evidence="2">5.6.2.2</ecNumber>
    </submittedName>
</protein>
<evidence type="ECO:0000313" key="2">
    <source>
        <dbReference type="EMBL" id="KAA6339718.1"/>
    </source>
</evidence>
<dbReference type="InterPro" id="IPR034144">
    <property type="entry name" value="TOPRIM_TopoIII"/>
</dbReference>
<proteinExistence type="predicted"/>
<gene>
    <name evidence="2" type="ORF">EZS27_012377</name>
</gene>
<keyword evidence="2" id="KW-0413">Isomerase</keyword>
<dbReference type="AlphaFoldDB" id="A0A5J4S1W9"/>
<dbReference type="GO" id="GO:0006265">
    <property type="term" value="P:DNA topological change"/>
    <property type="evidence" value="ECO:0007669"/>
    <property type="project" value="InterPro"/>
</dbReference>
<dbReference type="PANTHER" id="PTHR11390:SF21">
    <property type="entry name" value="DNA TOPOISOMERASE 3-ALPHA"/>
    <property type="match status" value="1"/>
</dbReference>
<name>A0A5J4S1W9_9ZZZZ</name>
<dbReference type="SMART" id="SM00493">
    <property type="entry name" value="TOPRIM"/>
    <property type="match status" value="1"/>
</dbReference>
<dbReference type="EC" id="5.6.2.2" evidence="2"/>
<evidence type="ECO:0000259" key="1">
    <source>
        <dbReference type="PROSITE" id="PS50880"/>
    </source>
</evidence>
<feature type="domain" description="Toprim" evidence="1">
    <location>
        <begin position="1"/>
        <end position="141"/>
    </location>
</feature>
<dbReference type="GO" id="GO:0003677">
    <property type="term" value="F:DNA binding"/>
    <property type="evidence" value="ECO:0007669"/>
    <property type="project" value="InterPro"/>
</dbReference>
<dbReference type="GO" id="GO:0043597">
    <property type="term" value="C:cytoplasmic replication fork"/>
    <property type="evidence" value="ECO:0007669"/>
    <property type="project" value="TreeGrafter"/>
</dbReference>
<accession>A0A5J4S1W9</accession>
<dbReference type="InterPro" id="IPR000380">
    <property type="entry name" value="Topo_IA"/>
</dbReference>
<dbReference type="EMBL" id="SNRY01000513">
    <property type="protein sequence ID" value="KAA6339718.1"/>
    <property type="molecule type" value="Genomic_DNA"/>
</dbReference>
<organism evidence="2">
    <name type="scientific">termite gut metagenome</name>
    <dbReference type="NCBI Taxonomy" id="433724"/>
    <lineage>
        <taxon>unclassified sequences</taxon>
        <taxon>metagenomes</taxon>
        <taxon>organismal metagenomes</taxon>
    </lineage>
</organism>